<protein>
    <submittedName>
        <fullName evidence="1">Uncharacterized protein</fullName>
    </submittedName>
</protein>
<sequence length="170" mass="19345">MSDLELILMTGWTVRHDDIPKLLQHLEVEQEDGDTEEDSYRQYTEAAAKPLWEAAKFEGPLAGPLSLGCKTKDGIEWRCLAVVTHFSSPDDVLETTSEGYKKADGTSFDLFPDNPQVQEFKASTLALVFKDHTSFGSKEDGNLVSIKWMTFKDPRVEEEERWYNADCEYV</sequence>
<dbReference type="Proteomes" id="UP000077266">
    <property type="component" value="Unassembled WGS sequence"/>
</dbReference>
<dbReference type="EMBL" id="KV426145">
    <property type="protein sequence ID" value="KZV86767.1"/>
    <property type="molecule type" value="Genomic_DNA"/>
</dbReference>
<dbReference type="AlphaFoldDB" id="A0A165EET9"/>
<organism evidence="1 2">
    <name type="scientific">Exidia glandulosa HHB12029</name>
    <dbReference type="NCBI Taxonomy" id="1314781"/>
    <lineage>
        <taxon>Eukaryota</taxon>
        <taxon>Fungi</taxon>
        <taxon>Dikarya</taxon>
        <taxon>Basidiomycota</taxon>
        <taxon>Agaricomycotina</taxon>
        <taxon>Agaricomycetes</taxon>
        <taxon>Auriculariales</taxon>
        <taxon>Exidiaceae</taxon>
        <taxon>Exidia</taxon>
    </lineage>
</organism>
<name>A0A165EET9_EXIGL</name>
<accession>A0A165EET9</accession>
<proteinExistence type="predicted"/>
<dbReference type="InParanoid" id="A0A165EET9"/>
<reference evidence="1 2" key="1">
    <citation type="journal article" date="2016" name="Mol. Biol. Evol.">
        <title>Comparative Genomics of Early-Diverging Mushroom-Forming Fungi Provides Insights into the Origins of Lignocellulose Decay Capabilities.</title>
        <authorList>
            <person name="Nagy L.G."/>
            <person name="Riley R."/>
            <person name="Tritt A."/>
            <person name="Adam C."/>
            <person name="Daum C."/>
            <person name="Floudas D."/>
            <person name="Sun H."/>
            <person name="Yadav J.S."/>
            <person name="Pangilinan J."/>
            <person name="Larsson K.H."/>
            <person name="Matsuura K."/>
            <person name="Barry K."/>
            <person name="Labutti K."/>
            <person name="Kuo R."/>
            <person name="Ohm R.A."/>
            <person name="Bhattacharya S.S."/>
            <person name="Shirouzu T."/>
            <person name="Yoshinaga Y."/>
            <person name="Martin F.M."/>
            <person name="Grigoriev I.V."/>
            <person name="Hibbett D.S."/>
        </authorList>
    </citation>
    <scope>NUCLEOTIDE SEQUENCE [LARGE SCALE GENOMIC DNA]</scope>
    <source>
        <strain evidence="1 2">HHB12029</strain>
    </source>
</reference>
<gene>
    <name evidence="1" type="ORF">EXIGLDRAFT_752629</name>
</gene>
<evidence type="ECO:0000313" key="2">
    <source>
        <dbReference type="Proteomes" id="UP000077266"/>
    </source>
</evidence>
<keyword evidence="2" id="KW-1185">Reference proteome</keyword>
<evidence type="ECO:0000313" key="1">
    <source>
        <dbReference type="EMBL" id="KZV86767.1"/>
    </source>
</evidence>